<feature type="coiled-coil region" evidence="1">
    <location>
        <begin position="132"/>
        <end position="258"/>
    </location>
</feature>
<proteinExistence type="predicted"/>
<evidence type="ECO:0000313" key="4">
    <source>
        <dbReference type="Proteomes" id="UP000225706"/>
    </source>
</evidence>
<keyword evidence="1" id="KW-0175">Coiled coil</keyword>
<evidence type="ECO:0000256" key="2">
    <source>
        <dbReference type="SAM" id="MobiDB-lite"/>
    </source>
</evidence>
<protein>
    <submittedName>
        <fullName evidence="3">Uncharacterized protein</fullName>
    </submittedName>
</protein>
<reference evidence="4" key="1">
    <citation type="journal article" date="2017" name="bioRxiv">
        <title>Comparative analysis of the genomes of Stylophora pistillata and Acropora digitifera provides evidence for extensive differences between species of corals.</title>
        <authorList>
            <person name="Voolstra C.R."/>
            <person name="Li Y."/>
            <person name="Liew Y.J."/>
            <person name="Baumgarten S."/>
            <person name="Zoccola D."/>
            <person name="Flot J.-F."/>
            <person name="Tambutte S."/>
            <person name="Allemand D."/>
            <person name="Aranda M."/>
        </authorList>
    </citation>
    <scope>NUCLEOTIDE SEQUENCE [LARGE SCALE GENOMIC DNA]</scope>
</reference>
<accession>A0A2B4RKD1</accession>
<feature type="compositionally biased region" description="Polar residues" evidence="2">
    <location>
        <begin position="100"/>
        <end position="110"/>
    </location>
</feature>
<organism evidence="3 4">
    <name type="scientific">Stylophora pistillata</name>
    <name type="common">Smooth cauliflower coral</name>
    <dbReference type="NCBI Taxonomy" id="50429"/>
    <lineage>
        <taxon>Eukaryota</taxon>
        <taxon>Metazoa</taxon>
        <taxon>Cnidaria</taxon>
        <taxon>Anthozoa</taxon>
        <taxon>Hexacorallia</taxon>
        <taxon>Scleractinia</taxon>
        <taxon>Astrocoeniina</taxon>
        <taxon>Pocilloporidae</taxon>
        <taxon>Stylophora</taxon>
    </lineage>
</organism>
<dbReference type="Proteomes" id="UP000225706">
    <property type="component" value="Unassembled WGS sequence"/>
</dbReference>
<keyword evidence="4" id="KW-1185">Reference proteome</keyword>
<dbReference type="AlphaFoldDB" id="A0A2B4RKD1"/>
<evidence type="ECO:0000256" key="1">
    <source>
        <dbReference type="SAM" id="Coils"/>
    </source>
</evidence>
<name>A0A2B4RKD1_STYPI</name>
<feature type="region of interest" description="Disordered" evidence="2">
    <location>
        <begin position="1"/>
        <end position="114"/>
    </location>
</feature>
<comment type="caution">
    <text evidence="3">The sequence shown here is derived from an EMBL/GenBank/DDBJ whole genome shotgun (WGS) entry which is preliminary data.</text>
</comment>
<dbReference type="EMBL" id="LSMT01000484">
    <property type="protein sequence ID" value="PFX17263.1"/>
    <property type="molecule type" value="Genomic_DNA"/>
</dbReference>
<evidence type="ECO:0000313" key="3">
    <source>
        <dbReference type="EMBL" id="PFX17263.1"/>
    </source>
</evidence>
<sequence length="283" mass="32509">MEHVVNNSPKNRRASAPPPPKPAQQTEPTPKEGHDLATAEEMPAHPIPSDWGTHRRRGETQVASMGKRRSKRKGAFYSKERDGNESPQVRGRSKEENNTVEKQTQSQSRSKAAFTRARHGLLHLVEEDLPSRNQIREEREKLDKQLDKVMGDLEGLSTVCKKRQDTANVRKLSQKIERIEEEFTHAQNRTQEYLDSIKDELSSMASNISQKVRQAQEEMVKVKKKAEQMEASILKEAIQSEKRKVEEYAKKVTELEAGSLQKRDQLINVKEEVKRIQVKIEKD</sequence>
<gene>
    <name evidence="3" type="ORF">AWC38_SpisGene18409</name>
</gene>